<dbReference type="Pfam" id="PF00059">
    <property type="entry name" value="Lectin_C"/>
    <property type="match status" value="1"/>
</dbReference>
<sequence>MCTIKLLLFTLISLTEGSINPKSNEEFSRSSVQSPGLPYLNSSNAECPGHCESGWTYFSETDACYKTFHWETFYSAESRCRNFGAHLASIHNADENHFVADLTDTAIEWHYENTDAHVHGSTWIGLRWADYSNSEDWLWTDGTKAEFLAWAPNEPSGGNERCVELLSDRMVEPERALWYHKWNDMPCSDKIRSYVCKKPALH</sequence>
<proteinExistence type="predicted"/>
<evidence type="ECO:0000256" key="1">
    <source>
        <dbReference type="SAM" id="SignalP"/>
    </source>
</evidence>
<dbReference type="InterPro" id="IPR001304">
    <property type="entry name" value="C-type_lectin-like"/>
</dbReference>
<feature type="chain" id="PRO_5041274372" description="C-type lectin domain-containing protein" evidence="1">
    <location>
        <begin position="18"/>
        <end position="202"/>
    </location>
</feature>
<dbReference type="PROSITE" id="PS50041">
    <property type="entry name" value="C_TYPE_LECTIN_2"/>
    <property type="match status" value="1"/>
</dbReference>
<evidence type="ECO:0000259" key="2">
    <source>
        <dbReference type="PROSITE" id="PS50041"/>
    </source>
</evidence>
<dbReference type="InterPro" id="IPR016187">
    <property type="entry name" value="CTDL_fold"/>
</dbReference>
<protein>
    <recommendedName>
        <fullName evidence="2">C-type lectin domain-containing protein</fullName>
    </recommendedName>
</protein>
<evidence type="ECO:0000313" key="3">
    <source>
        <dbReference type="EMBL" id="CAJ0601324.1"/>
    </source>
</evidence>
<keyword evidence="4" id="KW-1185">Reference proteome</keyword>
<dbReference type="InterPro" id="IPR016186">
    <property type="entry name" value="C-type_lectin-like/link_sf"/>
</dbReference>
<name>A0AA36M6U7_CYLNA</name>
<dbReference type="AlphaFoldDB" id="A0AA36M6U7"/>
<reference evidence="3" key="1">
    <citation type="submission" date="2023-07" db="EMBL/GenBank/DDBJ databases">
        <authorList>
            <consortium name="CYATHOMIX"/>
        </authorList>
    </citation>
    <scope>NUCLEOTIDE SEQUENCE</scope>
    <source>
        <strain evidence="3">N/A</strain>
    </source>
</reference>
<feature type="domain" description="C-type lectin" evidence="2">
    <location>
        <begin position="60"/>
        <end position="190"/>
    </location>
</feature>
<dbReference type="Gene3D" id="3.10.100.10">
    <property type="entry name" value="Mannose-Binding Protein A, subunit A"/>
    <property type="match status" value="1"/>
</dbReference>
<dbReference type="InterPro" id="IPR050111">
    <property type="entry name" value="C-type_lectin/snaclec_domain"/>
</dbReference>
<evidence type="ECO:0000313" key="4">
    <source>
        <dbReference type="Proteomes" id="UP001176961"/>
    </source>
</evidence>
<dbReference type="EMBL" id="CATQJL010000305">
    <property type="protein sequence ID" value="CAJ0601324.1"/>
    <property type="molecule type" value="Genomic_DNA"/>
</dbReference>
<comment type="caution">
    <text evidence="3">The sequence shown here is derived from an EMBL/GenBank/DDBJ whole genome shotgun (WGS) entry which is preliminary data.</text>
</comment>
<accession>A0AA36M6U7</accession>
<dbReference type="Proteomes" id="UP001176961">
    <property type="component" value="Unassembled WGS sequence"/>
</dbReference>
<organism evidence="3 4">
    <name type="scientific">Cylicocyclus nassatus</name>
    <name type="common">Nematode worm</name>
    <dbReference type="NCBI Taxonomy" id="53992"/>
    <lineage>
        <taxon>Eukaryota</taxon>
        <taxon>Metazoa</taxon>
        <taxon>Ecdysozoa</taxon>
        <taxon>Nematoda</taxon>
        <taxon>Chromadorea</taxon>
        <taxon>Rhabditida</taxon>
        <taxon>Rhabditina</taxon>
        <taxon>Rhabditomorpha</taxon>
        <taxon>Strongyloidea</taxon>
        <taxon>Strongylidae</taxon>
        <taxon>Cylicocyclus</taxon>
    </lineage>
</organism>
<dbReference type="SMART" id="SM00034">
    <property type="entry name" value="CLECT"/>
    <property type="match status" value="1"/>
</dbReference>
<dbReference type="PANTHER" id="PTHR22803">
    <property type="entry name" value="MANNOSE, PHOSPHOLIPASE, LECTIN RECEPTOR RELATED"/>
    <property type="match status" value="1"/>
</dbReference>
<keyword evidence="1" id="KW-0732">Signal</keyword>
<gene>
    <name evidence="3" type="ORF">CYNAS_LOCUS13307</name>
</gene>
<dbReference type="SUPFAM" id="SSF56436">
    <property type="entry name" value="C-type lectin-like"/>
    <property type="match status" value="1"/>
</dbReference>
<feature type="signal peptide" evidence="1">
    <location>
        <begin position="1"/>
        <end position="17"/>
    </location>
</feature>